<name>A0ACC2R532_9NEOP</name>
<gene>
    <name evidence="1" type="ORF">PYW08_001616</name>
</gene>
<proteinExistence type="predicted"/>
<sequence>MATYTIILIATLMFTQAMCRPEVRRNTITSGSTVNPPPASLSYNELRFILQARNGVEVPTPQNLSPCARAILGCCKNNQMNESCSESLKCGAFFFDDNPCDEKFIMDALKAAKSFYQQFKETT</sequence>
<protein>
    <submittedName>
        <fullName evidence="1">Uncharacterized protein</fullName>
    </submittedName>
</protein>
<accession>A0ACC2R532</accession>
<reference evidence="1" key="1">
    <citation type="submission" date="2023-03" db="EMBL/GenBank/DDBJ databases">
        <title>Chromosome-level genomes of two armyworms, Mythimna separata and Mythimna loreyi, provide insights into the biosynthesis and reception of sex pheromones.</title>
        <authorList>
            <person name="Zhao H."/>
        </authorList>
    </citation>
    <scope>NUCLEOTIDE SEQUENCE</scope>
    <source>
        <strain evidence="1">BeijingLab</strain>
    </source>
</reference>
<evidence type="ECO:0000313" key="1">
    <source>
        <dbReference type="EMBL" id="KAJ8733318.1"/>
    </source>
</evidence>
<keyword evidence="2" id="KW-1185">Reference proteome</keyword>
<dbReference type="EMBL" id="CM056787">
    <property type="protein sequence ID" value="KAJ8733318.1"/>
    <property type="molecule type" value="Genomic_DNA"/>
</dbReference>
<comment type="caution">
    <text evidence="1">The sequence shown here is derived from an EMBL/GenBank/DDBJ whole genome shotgun (WGS) entry which is preliminary data.</text>
</comment>
<organism evidence="1 2">
    <name type="scientific">Mythimna loreyi</name>
    <dbReference type="NCBI Taxonomy" id="667449"/>
    <lineage>
        <taxon>Eukaryota</taxon>
        <taxon>Metazoa</taxon>
        <taxon>Ecdysozoa</taxon>
        <taxon>Arthropoda</taxon>
        <taxon>Hexapoda</taxon>
        <taxon>Insecta</taxon>
        <taxon>Pterygota</taxon>
        <taxon>Neoptera</taxon>
        <taxon>Endopterygota</taxon>
        <taxon>Lepidoptera</taxon>
        <taxon>Glossata</taxon>
        <taxon>Ditrysia</taxon>
        <taxon>Noctuoidea</taxon>
        <taxon>Noctuidae</taxon>
        <taxon>Noctuinae</taxon>
        <taxon>Hadenini</taxon>
        <taxon>Mythimna</taxon>
    </lineage>
</organism>
<evidence type="ECO:0000313" key="2">
    <source>
        <dbReference type="Proteomes" id="UP001231649"/>
    </source>
</evidence>
<dbReference type="Proteomes" id="UP001231649">
    <property type="component" value="Chromosome 11"/>
</dbReference>